<proteinExistence type="predicted"/>
<name>A0A5C3PV60_9APHY</name>
<protein>
    <recommendedName>
        <fullName evidence="1">DUF6697 domain-containing protein</fullName>
    </recommendedName>
</protein>
<keyword evidence="3" id="KW-1185">Reference proteome</keyword>
<dbReference type="STRING" id="1314778.A0A5C3PV60"/>
<dbReference type="Proteomes" id="UP000308197">
    <property type="component" value="Unassembled WGS sequence"/>
</dbReference>
<gene>
    <name evidence="2" type="ORF">K466DRAFT_658581</name>
</gene>
<dbReference type="EMBL" id="ML210982">
    <property type="protein sequence ID" value="TFK93442.1"/>
    <property type="molecule type" value="Genomic_DNA"/>
</dbReference>
<feature type="domain" description="DUF6697" evidence="1">
    <location>
        <begin position="44"/>
        <end position="224"/>
    </location>
</feature>
<evidence type="ECO:0000259" key="1">
    <source>
        <dbReference type="Pfam" id="PF20411"/>
    </source>
</evidence>
<accession>A0A5C3PV60</accession>
<reference evidence="2 3" key="1">
    <citation type="journal article" date="2019" name="Nat. Ecol. Evol.">
        <title>Megaphylogeny resolves global patterns of mushroom evolution.</title>
        <authorList>
            <person name="Varga T."/>
            <person name="Krizsan K."/>
            <person name="Foldi C."/>
            <person name="Dima B."/>
            <person name="Sanchez-Garcia M."/>
            <person name="Sanchez-Ramirez S."/>
            <person name="Szollosi G.J."/>
            <person name="Szarkandi J.G."/>
            <person name="Papp V."/>
            <person name="Albert L."/>
            <person name="Andreopoulos W."/>
            <person name="Angelini C."/>
            <person name="Antonin V."/>
            <person name="Barry K.W."/>
            <person name="Bougher N.L."/>
            <person name="Buchanan P."/>
            <person name="Buyck B."/>
            <person name="Bense V."/>
            <person name="Catcheside P."/>
            <person name="Chovatia M."/>
            <person name="Cooper J."/>
            <person name="Damon W."/>
            <person name="Desjardin D."/>
            <person name="Finy P."/>
            <person name="Geml J."/>
            <person name="Haridas S."/>
            <person name="Hughes K."/>
            <person name="Justo A."/>
            <person name="Karasinski D."/>
            <person name="Kautmanova I."/>
            <person name="Kiss B."/>
            <person name="Kocsube S."/>
            <person name="Kotiranta H."/>
            <person name="LaButti K.M."/>
            <person name="Lechner B.E."/>
            <person name="Liimatainen K."/>
            <person name="Lipzen A."/>
            <person name="Lukacs Z."/>
            <person name="Mihaltcheva S."/>
            <person name="Morgado L.N."/>
            <person name="Niskanen T."/>
            <person name="Noordeloos M.E."/>
            <person name="Ohm R.A."/>
            <person name="Ortiz-Santana B."/>
            <person name="Ovrebo C."/>
            <person name="Racz N."/>
            <person name="Riley R."/>
            <person name="Savchenko A."/>
            <person name="Shiryaev A."/>
            <person name="Soop K."/>
            <person name="Spirin V."/>
            <person name="Szebenyi C."/>
            <person name="Tomsovsky M."/>
            <person name="Tulloss R.E."/>
            <person name="Uehling J."/>
            <person name="Grigoriev I.V."/>
            <person name="Vagvolgyi C."/>
            <person name="Papp T."/>
            <person name="Martin F.M."/>
            <person name="Miettinen O."/>
            <person name="Hibbett D.S."/>
            <person name="Nagy L.G."/>
        </authorList>
    </citation>
    <scope>NUCLEOTIDE SEQUENCE [LARGE SCALE GENOMIC DNA]</scope>
    <source>
        <strain evidence="2 3">HHB13444</strain>
    </source>
</reference>
<dbReference type="AlphaFoldDB" id="A0A5C3PV60"/>
<organism evidence="2 3">
    <name type="scientific">Polyporus arcularius HHB13444</name>
    <dbReference type="NCBI Taxonomy" id="1314778"/>
    <lineage>
        <taxon>Eukaryota</taxon>
        <taxon>Fungi</taxon>
        <taxon>Dikarya</taxon>
        <taxon>Basidiomycota</taxon>
        <taxon>Agaricomycotina</taxon>
        <taxon>Agaricomycetes</taxon>
        <taxon>Polyporales</taxon>
        <taxon>Polyporaceae</taxon>
        <taxon>Polyporus</taxon>
    </lineage>
</organism>
<sequence>MEHMQGFGSAFGVRATAPEYRAAELAALSVVTVDLSSSSGAPAMFTRQSLRAILGGNVMKALAVRIGKPTPLALQYDMETYLCATWSRYTWLPQGPGMHGLLTSDLEIRNDAAGHKLGEIDSPCHLFVGSGTGSNEVFCYYGRYRLTNLENSLTKEEWAALPESVKLSYINKKLRQLGKELPKGHAPARDDVRRRYDNGTFLAPCVRLECIEFDVEFYSQLIEKV</sequence>
<evidence type="ECO:0000313" key="3">
    <source>
        <dbReference type="Proteomes" id="UP000308197"/>
    </source>
</evidence>
<evidence type="ECO:0000313" key="2">
    <source>
        <dbReference type="EMBL" id="TFK93442.1"/>
    </source>
</evidence>
<dbReference type="InParanoid" id="A0A5C3PV60"/>
<dbReference type="InterPro" id="IPR046520">
    <property type="entry name" value="DUF6697"/>
</dbReference>
<dbReference type="Pfam" id="PF20411">
    <property type="entry name" value="DUF6697"/>
    <property type="match status" value="1"/>
</dbReference>